<evidence type="ECO:0000256" key="7">
    <source>
        <dbReference type="ARBA" id="ARBA00022840"/>
    </source>
</evidence>
<keyword evidence="12" id="KW-1185">Reference proteome</keyword>
<sequence length="451" mass="50853">MLRNILKININNELDVVLAYKRAIQLSERLGVALGNQTKFATAVSEICRNVVEYVGSGIIHFNFLEEAGVNFLEAVISDRGRGIGNLDLILKQTNKFGNSRGSGIINSKKLVDQFHIETESEKGTKVILRRKIPAKATLVTKAVLDQWTYEFEQETNISPYAELKKQNMQLLELLEQLRIRNLEAEQQLQEIKRLNIKLQQSNTEVSKLLDERNEKNRLLQKINDELDAFAHTVSHDLRAPLQNIDGISAALETSILSNQADEVNVLLPMLREQTDKMDKLITGILTYSLAGHHDIQRRFVEMNTLLQQVIASLKLPPGFHVEVQSDLPNLYTQAIYMEQVLGNLIGNAVKYHDAPEQGNITINYERHPDRLLFSVEDNGPGIGDEYQPQIFNMFERGINNGLAGSTGLGLSIVKKIVTEKGGNVWVESNGRGSRFLFTWPADDLVKDNEE</sequence>
<comment type="catalytic activity">
    <reaction evidence="1">
        <text>ATP + protein L-histidine = ADP + protein N-phospho-L-histidine.</text>
        <dbReference type="EC" id="2.7.13.3"/>
    </reaction>
</comment>
<dbReference type="Gene3D" id="3.30.565.10">
    <property type="entry name" value="Histidine kinase-like ATPase, C-terminal domain"/>
    <property type="match status" value="2"/>
</dbReference>
<dbReference type="RefSeq" id="WP_377504167.1">
    <property type="nucleotide sequence ID" value="NZ_JBHULU010000009.1"/>
</dbReference>
<evidence type="ECO:0000256" key="9">
    <source>
        <dbReference type="SAM" id="Coils"/>
    </source>
</evidence>
<dbReference type="Gene3D" id="1.10.287.130">
    <property type="match status" value="1"/>
</dbReference>
<dbReference type="InterPro" id="IPR003661">
    <property type="entry name" value="HisK_dim/P_dom"/>
</dbReference>
<dbReference type="Pfam" id="PF13581">
    <property type="entry name" value="HATPase_c_2"/>
    <property type="match status" value="1"/>
</dbReference>
<dbReference type="CDD" id="cd00075">
    <property type="entry name" value="HATPase"/>
    <property type="match status" value="1"/>
</dbReference>
<reference evidence="12" key="1">
    <citation type="journal article" date="2019" name="Int. J. Syst. Evol. Microbiol.">
        <title>The Global Catalogue of Microorganisms (GCM) 10K type strain sequencing project: providing services to taxonomists for standard genome sequencing and annotation.</title>
        <authorList>
            <consortium name="The Broad Institute Genomics Platform"/>
            <consortium name="The Broad Institute Genome Sequencing Center for Infectious Disease"/>
            <person name="Wu L."/>
            <person name="Ma J."/>
        </authorList>
    </citation>
    <scope>NUCLEOTIDE SEQUENCE [LARGE SCALE GENOMIC DNA]</scope>
    <source>
        <strain evidence="12">KCTC 42498</strain>
    </source>
</reference>
<keyword evidence="4" id="KW-0808">Transferase</keyword>
<keyword evidence="7 11" id="KW-0067">ATP-binding</keyword>
<dbReference type="EC" id="2.7.13.3" evidence="2"/>
<dbReference type="InterPro" id="IPR050351">
    <property type="entry name" value="BphY/WalK/GraS-like"/>
</dbReference>
<dbReference type="InterPro" id="IPR004358">
    <property type="entry name" value="Sig_transdc_His_kin-like_C"/>
</dbReference>
<dbReference type="Pfam" id="PF00512">
    <property type="entry name" value="HisKA"/>
    <property type="match status" value="1"/>
</dbReference>
<evidence type="ECO:0000256" key="6">
    <source>
        <dbReference type="ARBA" id="ARBA00022777"/>
    </source>
</evidence>
<dbReference type="PROSITE" id="PS50109">
    <property type="entry name" value="HIS_KIN"/>
    <property type="match status" value="1"/>
</dbReference>
<feature type="coiled-coil region" evidence="9">
    <location>
        <begin position="161"/>
        <end position="226"/>
    </location>
</feature>
<keyword evidence="9" id="KW-0175">Coiled coil</keyword>
<dbReference type="InterPro" id="IPR036890">
    <property type="entry name" value="HATPase_C_sf"/>
</dbReference>
<dbReference type="Pfam" id="PF02518">
    <property type="entry name" value="HATPase_c"/>
    <property type="match status" value="1"/>
</dbReference>
<gene>
    <name evidence="11" type="ORF">ACFSRY_06300</name>
</gene>
<dbReference type="PRINTS" id="PR00344">
    <property type="entry name" value="BCTRLSENSOR"/>
</dbReference>
<evidence type="ECO:0000256" key="4">
    <source>
        <dbReference type="ARBA" id="ARBA00022679"/>
    </source>
</evidence>
<dbReference type="GO" id="GO:0005524">
    <property type="term" value="F:ATP binding"/>
    <property type="evidence" value="ECO:0007669"/>
    <property type="project" value="UniProtKB-KW"/>
</dbReference>
<dbReference type="SUPFAM" id="SSF55874">
    <property type="entry name" value="ATPase domain of HSP90 chaperone/DNA topoisomerase II/histidine kinase"/>
    <property type="match status" value="2"/>
</dbReference>
<dbReference type="CDD" id="cd00082">
    <property type="entry name" value="HisKA"/>
    <property type="match status" value="1"/>
</dbReference>
<keyword evidence="6" id="KW-0418">Kinase</keyword>
<dbReference type="PANTHER" id="PTHR42878">
    <property type="entry name" value="TWO-COMPONENT HISTIDINE KINASE"/>
    <property type="match status" value="1"/>
</dbReference>
<evidence type="ECO:0000256" key="2">
    <source>
        <dbReference type="ARBA" id="ARBA00012438"/>
    </source>
</evidence>
<dbReference type="InterPro" id="IPR003594">
    <property type="entry name" value="HATPase_dom"/>
</dbReference>
<evidence type="ECO:0000259" key="10">
    <source>
        <dbReference type="PROSITE" id="PS50109"/>
    </source>
</evidence>
<evidence type="ECO:0000313" key="12">
    <source>
        <dbReference type="Proteomes" id="UP001597544"/>
    </source>
</evidence>
<organism evidence="11 12">
    <name type="scientific">Pontibacter locisalis</name>
    <dbReference type="NCBI Taxonomy" id="1719035"/>
    <lineage>
        <taxon>Bacteria</taxon>
        <taxon>Pseudomonadati</taxon>
        <taxon>Bacteroidota</taxon>
        <taxon>Cytophagia</taxon>
        <taxon>Cytophagales</taxon>
        <taxon>Hymenobacteraceae</taxon>
        <taxon>Pontibacter</taxon>
    </lineage>
</organism>
<evidence type="ECO:0000256" key="5">
    <source>
        <dbReference type="ARBA" id="ARBA00022741"/>
    </source>
</evidence>
<feature type="domain" description="Histidine kinase" evidence="10">
    <location>
        <begin position="233"/>
        <end position="444"/>
    </location>
</feature>
<keyword evidence="8" id="KW-0902">Two-component regulatory system</keyword>
<accession>A0ABW5IK27</accession>
<dbReference type="SMART" id="SM00387">
    <property type="entry name" value="HATPase_c"/>
    <property type="match status" value="2"/>
</dbReference>
<protein>
    <recommendedName>
        <fullName evidence="2">histidine kinase</fullName>
        <ecNumber evidence="2">2.7.13.3</ecNumber>
    </recommendedName>
</protein>
<evidence type="ECO:0000256" key="8">
    <source>
        <dbReference type="ARBA" id="ARBA00023012"/>
    </source>
</evidence>
<comment type="caution">
    <text evidence="11">The sequence shown here is derived from an EMBL/GenBank/DDBJ whole genome shotgun (WGS) entry which is preliminary data.</text>
</comment>
<evidence type="ECO:0000256" key="3">
    <source>
        <dbReference type="ARBA" id="ARBA00022553"/>
    </source>
</evidence>
<evidence type="ECO:0000313" key="11">
    <source>
        <dbReference type="EMBL" id="MFD2513471.1"/>
    </source>
</evidence>
<evidence type="ECO:0000256" key="1">
    <source>
        <dbReference type="ARBA" id="ARBA00000085"/>
    </source>
</evidence>
<dbReference type="EMBL" id="JBHULU010000009">
    <property type="protein sequence ID" value="MFD2513471.1"/>
    <property type="molecule type" value="Genomic_DNA"/>
</dbReference>
<dbReference type="PANTHER" id="PTHR42878:SF7">
    <property type="entry name" value="SENSOR HISTIDINE KINASE GLRK"/>
    <property type="match status" value="1"/>
</dbReference>
<dbReference type="InterPro" id="IPR005467">
    <property type="entry name" value="His_kinase_dom"/>
</dbReference>
<dbReference type="SUPFAM" id="SSF47384">
    <property type="entry name" value="Homodimeric domain of signal transducing histidine kinase"/>
    <property type="match status" value="1"/>
</dbReference>
<dbReference type="Proteomes" id="UP001597544">
    <property type="component" value="Unassembled WGS sequence"/>
</dbReference>
<name>A0ABW5IK27_9BACT</name>
<dbReference type="InterPro" id="IPR036097">
    <property type="entry name" value="HisK_dim/P_sf"/>
</dbReference>
<keyword evidence="3" id="KW-0597">Phosphoprotein</keyword>
<proteinExistence type="predicted"/>
<keyword evidence="5" id="KW-0547">Nucleotide-binding</keyword>
<dbReference type="SMART" id="SM00388">
    <property type="entry name" value="HisKA"/>
    <property type="match status" value="1"/>
</dbReference>